<keyword evidence="1" id="KW-1133">Transmembrane helix</keyword>
<name>A0A0D6PGH7_9PROT</name>
<keyword evidence="3" id="KW-1185">Reference proteome</keyword>
<dbReference type="Proteomes" id="UP000032668">
    <property type="component" value="Unassembled WGS sequence"/>
</dbReference>
<comment type="caution">
    <text evidence="2">The sequence shown here is derived from an EMBL/GenBank/DDBJ whole genome shotgun (WGS) entry which is preliminary data.</text>
</comment>
<dbReference type="AlphaFoldDB" id="A0A0D6PGH7"/>
<dbReference type="EMBL" id="BANC01000043">
    <property type="protein sequence ID" value="GAN80303.1"/>
    <property type="molecule type" value="Genomic_DNA"/>
</dbReference>
<protein>
    <submittedName>
        <fullName evidence="2">Uncharacterized protein</fullName>
    </submittedName>
</protein>
<keyword evidence="1" id="KW-0812">Transmembrane</keyword>
<dbReference type="RefSeq" id="WP_158320100.1">
    <property type="nucleotide sequence ID" value="NZ_BANC01000043.1"/>
</dbReference>
<evidence type="ECO:0000256" key="1">
    <source>
        <dbReference type="SAM" id="Phobius"/>
    </source>
</evidence>
<feature type="transmembrane region" description="Helical" evidence="1">
    <location>
        <begin position="6"/>
        <end position="24"/>
    </location>
</feature>
<gene>
    <name evidence="2" type="ORF">Aam_044_006</name>
</gene>
<sequence length="58" mass="5922">MEAGSIQFLVVAITLPILALVLFLPHAGGAGRLMLLAASGAIPTATLLAPPSLRFVHC</sequence>
<keyword evidence="1" id="KW-0472">Membrane</keyword>
<evidence type="ECO:0000313" key="2">
    <source>
        <dbReference type="EMBL" id="GAN80303.1"/>
    </source>
</evidence>
<reference evidence="2 3" key="1">
    <citation type="submission" date="2012-11" db="EMBL/GenBank/DDBJ databases">
        <title>Whole genome sequence of Acidocella aminolytica 101 = DSM 11237.</title>
        <authorList>
            <person name="Azuma Y."/>
            <person name="Higashiura N."/>
            <person name="Hirakawa H."/>
            <person name="Matsushita K."/>
        </authorList>
    </citation>
    <scope>NUCLEOTIDE SEQUENCE [LARGE SCALE GENOMIC DNA]</scope>
    <source>
        <strain evidence="3">101 / DSM 11237</strain>
    </source>
</reference>
<dbReference type="STRING" id="1120923.SAMN02746095_03462"/>
<evidence type="ECO:0000313" key="3">
    <source>
        <dbReference type="Proteomes" id="UP000032668"/>
    </source>
</evidence>
<accession>A0A0D6PGH7</accession>
<proteinExistence type="predicted"/>
<organism evidence="2 3">
    <name type="scientific">Acidocella aminolytica 101 = DSM 11237</name>
    <dbReference type="NCBI Taxonomy" id="1120923"/>
    <lineage>
        <taxon>Bacteria</taxon>
        <taxon>Pseudomonadati</taxon>
        <taxon>Pseudomonadota</taxon>
        <taxon>Alphaproteobacteria</taxon>
        <taxon>Acetobacterales</taxon>
        <taxon>Acidocellaceae</taxon>
        <taxon>Acidocella</taxon>
    </lineage>
</organism>